<dbReference type="GO" id="GO:0009328">
    <property type="term" value="C:phenylalanine-tRNA ligase complex"/>
    <property type="evidence" value="ECO:0007669"/>
    <property type="project" value="TreeGrafter"/>
</dbReference>
<dbReference type="InterPro" id="IPR036690">
    <property type="entry name" value="Fdx_antiC-bd_sf"/>
</dbReference>
<dbReference type="Gene3D" id="3.30.70.380">
    <property type="entry name" value="Ferrodoxin-fold anticodon-binding domain"/>
    <property type="match status" value="1"/>
</dbReference>
<dbReference type="GO" id="GO:0004826">
    <property type="term" value="F:phenylalanine-tRNA ligase activity"/>
    <property type="evidence" value="ECO:0007669"/>
    <property type="project" value="UniProtKB-UniRule"/>
</dbReference>
<evidence type="ECO:0000256" key="2">
    <source>
        <dbReference type="ARBA" id="ARBA00008653"/>
    </source>
</evidence>
<dbReference type="AlphaFoldDB" id="A0A4R6BAL6"/>
<dbReference type="Gene3D" id="3.30.56.10">
    <property type="match status" value="2"/>
</dbReference>
<dbReference type="FunFam" id="2.40.50.140:FF:000045">
    <property type="entry name" value="Phenylalanine--tRNA ligase beta subunit"/>
    <property type="match status" value="1"/>
</dbReference>
<evidence type="ECO:0000256" key="15">
    <source>
        <dbReference type="HAMAP-Rule" id="MF_00283"/>
    </source>
</evidence>
<dbReference type="InterPro" id="IPR045864">
    <property type="entry name" value="aa-tRNA-synth_II/BPL/LPL"/>
</dbReference>
<feature type="domain" description="B5" evidence="19">
    <location>
        <begin position="406"/>
        <end position="481"/>
    </location>
</feature>
<comment type="similarity">
    <text evidence="2 15">Belongs to the phenylalanyl-tRNA synthetase beta subunit family. Type 1 subfamily.</text>
</comment>
<dbReference type="PANTHER" id="PTHR10947:SF0">
    <property type="entry name" value="PHENYLALANINE--TRNA LIGASE BETA SUBUNIT"/>
    <property type="match status" value="1"/>
</dbReference>
<dbReference type="InterPro" id="IPR005146">
    <property type="entry name" value="B3/B4_tRNA-bd"/>
</dbReference>
<dbReference type="GO" id="GO:0140096">
    <property type="term" value="F:catalytic activity, acting on a protein"/>
    <property type="evidence" value="ECO:0007669"/>
    <property type="project" value="UniProtKB-ARBA"/>
</dbReference>
<dbReference type="FunFam" id="3.30.56.10:FF:000002">
    <property type="entry name" value="Phenylalanine--tRNA ligase beta subunit"/>
    <property type="match status" value="1"/>
</dbReference>
<dbReference type="EMBL" id="SCWA01000031">
    <property type="protein sequence ID" value="TDL93327.1"/>
    <property type="molecule type" value="Genomic_DNA"/>
</dbReference>
<dbReference type="SUPFAM" id="SSF56037">
    <property type="entry name" value="PheT/TilS domain"/>
    <property type="match status" value="1"/>
</dbReference>
<evidence type="ECO:0000256" key="5">
    <source>
        <dbReference type="ARBA" id="ARBA00022555"/>
    </source>
</evidence>
<dbReference type="FunFam" id="3.30.930.10:FF:000022">
    <property type="entry name" value="Phenylalanine--tRNA ligase beta subunit"/>
    <property type="match status" value="1"/>
</dbReference>
<protein>
    <recommendedName>
        <fullName evidence="15">Phenylalanine--tRNA ligase beta subunit</fullName>
        <ecNumber evidence="15">6.1.1.20</ecNumber>
    </recommendedName>
    <alternativeName>
        <fullName evidence="15">Phenylalanyl-tRNA synthetase beta subunit</fullName>
        <shortName evidence="15">PheRS</shortName>
    </alternativeName>
</protein>
<dbReference type="InterPro" id="IPR041616">
    <property type="entry name" value="PheRS_beta_core"/>
</dbReference>
<dbReference type="InterPro" id="IPR009061">
    <property type="entry name" value="DNA-bd_dom_put_sf"/>
</dbReference>
<dbReference type="CDD" id="cd02796">
    <property type="entry name" value="tRNA_bind_bactPheRS"/>
    <property type="match status" value="1"/>
</dbReference>
<evidence type="ECO:0000256" key="11">
    <source>
        <dbReference type="ARBA" id="ARBA00022884"/>
    </source>
</evidence>
<dbReference type="Gene3D" id="3.30.930.10">
    <property type="entry name" value="Bira Bifunctional Protein, Domain 2"/>
    <property type="match status" value="1"/>
</dbReference>
<evidence type="ECO:0000256" key="16">
    <source>
        <dbReference type="PROSITE-ProRule" id="PRU00209"/>
    </source>
</evidence>
<dbReference type="InterPro" id="IPR002547">
    <property type="entry name" value="tRNA-bd_dom"/>
</dbReference>
<comment type="subunit">
    <text evidence="3 15">Tetramer of two alpha and two beta subunits.</text>
</comment>
<gene>
    <name evidence="15" type="primary">pheT</name>
    <name evidence="20" type="ORF">ERX27_10910</name>
</gene>
<proteinExistence type="inferred from homology"/>
<dbReference type="EC" id="6.1.1.20" evidence="15"/>
<name>A0A4R6BAL6_9STAP</name>
<feature type="binding site" evidence="15">
    <location>
        <position position="468"/>
    </location>
    <ligand>
        <name>Mg(2+)</name>
        <dbReference type="ChEBI" id="CHEBI:18420"/>
        <note>shared with alpha subunit</note>
    </ligand>
</feature>
<dbReference type="GO" id="GO:0000049">
    <property type="term" value="F:tRNA binding"/>
    <property type="evidence" value="ECO:0007669"/>
    <property type="project" value="UniProtKB-UniRule"/>
</dbReference>
<dbReference type="Pfam" id="PF01588">
    <property type="entry name" value="tRNA_bind"/>
    <property type="match status" value="1"/>
</dbReference>
<evidence type="ECO:0000313" key="20">
    <source>
        <dbReference type="EMBL" id="TDL93327.1"/>
    </source>
</evidence>
<dbReference type="Gene3D" id="2.40.50.140">
    <property type="entry name" value="Nucleic acid-binding proteins"/>
    <property type="match status" value="1"/>
</dbReference>
<dbReference type="Pfam" id="PF03147">
    <property type="entry name" value="FDX-ACB"/>
    <property type="match status" value="1"/>
</dbReference>
<keyword evidence="6 15" id="KW-0436">Ligase</keyword>
<dbReference type="HAMAP" id="MF_00283">
    <property type="entry name" value="Phe_tRNA_synth_beta1"/>
    <property type="match status" value="1"/>
</dbReference>
<evidence type="ECO:0000256" key="6">
    <source>
        <dbReference type="ARBA" id="ARBA00022598"/>
    </source>
</evidence>
<dbReference type="CDD" id="cd00769">
    <property type="entry name" value="PheRS_beta_core"/>
    <property type="match status" value="1"/>
</dbReference>
<dbReference type="NCBIfam" id="NF045760">
    <property type="entry name" value="YtpR"/>
    <property type="match status" value="1"/>
</dbReference>
<evidence type="ECO:0000256" key="10">
    <source>
        <dbReference type="ARBA" id="ARBA00022842"/>
    </source>
</evidence>
<evidence type="ECO:0000256" key="1">
    <source>
        <dbReference type="ARBA" id="ARBA00004496"/>
    </source>
</evidence>
<evidence type="ECO:0000313" key="21">
    <source>
        <dbReference type="Proteomes" id="UP000295310"/>
    </source>
</evidence>
<keyword evidence="4 15" id="KW-0963">Cytoplasm</keyword>
<dbReference type="GO" id="GO:0005524">
    <property type="term" value="F:ATP binding"/>
    <property type="evidence" value="ECO:0007669"/>
    <property type="project" value="UniProtKB-UniRule"/>
</dbReference>
<keyword evidence="9 15" id="KW-0067">ATP-binding</keyword>
<dbReference type="GO" id="GO:0000287">
    <property type="term" value="F:magnesium ion binding"/>
    <property type="evidence" value="ECO:0007669"/>
    <property type="project" value="UniProtKB-UniRule"/>
</dbReference>
<evidence type="ECO:0000256" key="13">
    <source>
        <dbReference type="ARBA" id="ARBA00023146"/>
    </source>
</evidence>
<sequence>MLVSKEWLNEFIRVNVPVEELAEKITRSGIEVEDITDYSKDIKNLVVGHVLTKEKHPDADKLNVTTVDVGDETLQIVCGAPNVDAGQYVIVCRPGGRLPGGVKIKRAKLRGVESNGMICSLGELGIAKNLIPAQYETGIFNFPEEVTPGTDALEALFLADGVMEFGLTPNRADAMSMLGSAYEVSALYEEEIKFPEADLNESGKAADYISIKIEDNEASPYYAARVVQNVEIKPSPTWMQMRLIKAGVRPINNVVDVSNYVMMELGQPLHMFDADKIGSQEIVVRYANDGEKMTTLDDQERELSTDDIVITNGTAPIALAGVMGGDFSEVTENTTNVVIESALFNPVNVRKTSRQTGLRSEASSRFEKGVAPERVNMALDRAAFLLQEHAEGNILAGIVAAGELPELETTVQITTDEVNNLIGFDLSNTEIKNIFERLGFDSQVDGDAFNVHVPSRRGDITIKEDLIEEIARIYGYDELPSTLPVTNTNKRVGLTAYQSKRRAVKSLLEGLGLNQAITYALVSEEKAQQFTKQTEETVKLMMPMSADHAVLRQSLLPHLIDAVQYNNARQMKDVALYEIGNVFHGRGTNQPVEVEQLAGIITGQFSATEWQGKVEPVDFFVVKGIVEALSEKLSVQFAYERAELAELHPGRSAHVLLNGEVVGVIGQLHPLVERAHDLKDTYVFELNLQRILEETSAVKYHMIPKFPGISRDIALEVDRTRATGELIDIIMQTDNKYLQQATVFDVYEGEHIAEDKKSVAIRMEFLNPDDTLKDEDIQPIVDKVLENLTSAGAKLRG</sequence>
<dbReference type="PROSITE" id="PS50886">
    <property type="entry name" value="TRBD"/>
    <property type="match status" value="1"/>
</dbReference>
<evidence type="ECO:0000256" key="4">
    <source>
        <dbReference type="ARBA" id="ARBA00022490"/>
    </source>
</evidence>
<dbReference type="SMART" id="SM00873">
    <property type="entry name" value="B3_4"/>
    <property type="match status" value="1"/>
</dbReference>
<dbReference type="InterPro" id="IPR020825">
    <property type="entry name" value="Phe-tRNA_synthase-like_B3/B4"/>
</dbReference>
<keyword evidence="10 15" id="KW-0460">Magnesium</keyword>
<dbReference type="GO" id="GO:0016740">
    <property type="term" value="F:transferase activity"/>
    <property type="evidence" value="ECO:0007669"/>
    <property type="project" value="UniProtKB-ARBA"/>
</dbReference>
<dbReference type="Gene3D" id="3.50.40.10">
    <property type="entry name" value="Phenylalanyl-trna Synthetase, Chain B, domain 3"/>
    <property type="match status" value="1"/>
</dbReference>
<dbReference type="SMART" id="SM00874">
    <property type="entry name" value="B5"/>
    <property type="match status" value="1"/>
</dbReference>
<dbReference type="FunFam" id="3.50.40.10:FF:000001">
    <property type="entry name" value="Phenylalanine--tRNA ligase beta subunit"/>
    <property type="match status" value="1"/>
</dbReference>
<dbReference type="PANTHER" id="PTHR10947">
    <property type="entry name" value="PHENYLALANYL-TRNA SYNTHETASE BETA CHAIN AND LEUCINE-RICH REPEAT-CONTAINING PROTEIN 47"/>
    <property type="match status" value="1"/>
</dbReference>
<dbReference type="RefSeq" id="WP_133432840.1">
    <property type="nucleotide sequence ID" value="NZ_SCWA01000031.1"/>
</dbReference>
<evidence type="ECO:0000259" key="19">
    <source>
        <dbReference type="PROSITE" id="PS51483"/>
    </source>
</evidence>
<dbReference type="InterPro" id="IPR045060">
    <property type="entry name" value="Phe-tRNA-ligase_IIc_bsu"/>
</dbReference>
<keyword evidence="11 16" id="KW-0694">RNA-binding</keyword>
<dbReference type="InterPro" id="IPR033714">
    <property type="entry name" value="tRNA_bind_bactPheRS"/>
</dbReference>
<evidence type="ECO:0000256" key="7">
    <source>
        <dbReference type="ARBA" id="ARBA00022723"/>
    </source>
</evidence>
<keyword evidence="12 15" id="KW-0648">Protein biosynthesis</keyword>
<dbReference type="Proteomes" id="UP000295310">
    <property type="component" value="Unassembled WGS sequence"/>
</dbReference>
<evidence type="ECO:0000259" key="17">
    <source>
        <dbReference type="PROSITE" id="PS50886"/>
    </source>
</evidence>
<dbReference type="SUPFAM" id="SSF55681">
    <property type="entry name" value="Class II aaRS and biotin synthetases"/>
    <property type="match status" value="1"/>
</dbReference>
<reference evidence="20 21" key="1">
    <citation type="submission" date="2019-01" db="EMBL/GenBank/DDBJ databases">
        <title>Draft genome sequences of the type strains of six Macrococcus species.</title>
        <authorList>
            <person name="Mazhar S."/>
            <person name="Altermann E."/>
            <person name="Hill C."/>
            <person name="Mcauliffe O."/>
        </authorList>
    </citation>
    <scope>NUCLEOTIDE SEQUENCE [LARGE SCALE GENOMIC DNA]</scope>
    <source>
        <strain evidence="20 21">CCM4811</strain>
    </source>
</reference>
<keyword evidence="21" id="KW-1185">Reference proteome</keyword>
<dbReference type="PROSITE" id="PS51447">
    <property type="entry name" value="FDX_ACB"/>
    <property type="match status" value="1"/>
</dbReference>
<dbReference type="Pfam" id="PF17759">
    <property type="entry name" value="tRNA_synthFbeta"/>
    <property type="match status" value="1"/>
</dbReference>
<comment type="cofactor">
    <cofactor evidence="15">
        <name>Mg(2+)</name>
        <dbReference type="ChEBI" id="CHEBI:18420"/>
    </cofactor>
    <text evidence="15">Binds 2 magnesium ions per tetramer.</text>
</comment>
<evidence type="ECO:0000256" key="9">
    <source>
        <dbReference type="ARBA" id="ARBA00022840"/>
    </source>
</evidence>
<feature type="domain" description="FDX-ACB" evidence="18">
    <location>
        <begin position="704"/>
        <end position="796"/>
    </location>
</feature>
<dbReference type="InterPro" id="IPR005121">
    <property type="entry name" value="Fdx_antiC-bd"/>
</dbReference>
<comment type="subcellular location">
    <subcellularLocation>
        <location evidence="1 15">Cytoplasm</location>
    </subcellularLocation>
</comment>
<dbReference type="Pfam" id="PF03484">
    <property type="entry name" value="B5"/>
    <property type="match status" value="1"/>
</dbReference>
<dbReference type="FunFam" id="3.30.70.380:FF:000001">
    <property type="entry name" value="Phenylalanine--tRNA ligase beta subunit"/>
    <property type="match status" value="1"/>
</dbReference>
<evidence type="ECO:0000256" key="12">
    <source>
        <dbReference type="ARBA" id="ARBA00022917"/>
    </source>
</evidence>
<dbReference type="InterPro" id="IPR004532">
    <property type="entry name" value="Phe-tRNA-ligase_IIc_bsu_bact"/>
</dbReference>
<dbReference type="GO" id="GO:0006432">
    <property type="term" value="P:phenylalanyl-tRNA aminoacylation"/>
    <property type="evidence" value="ECO:0007669"/>
    <property type="project" value="UniProtKB-UniRule"/>
</dbReference>
<feature type="binding site" evidence="15">
    <location>
        <position position="469"/>
    </location>
    <ligand>
        <name>Mg(2+)</name>
        <dbReference type="ChEBI" id="CHEBI:18420"/>
        <note>shared with alpha subunit</note>
    </ligand>
</feature>
<evidence type="ECO:0000256" key="3">
    <source>
        <dbReference type="ARBA" id="ARBA00011209"/>
    </source>
</evidence>
<feature type="binding site" evidence="15">
    <location>
        <position position="465"/>
    </location>
    <ligand>
        <name>Mg(2+)</name>
        <dbReference type="ChEBI" id="CHEBI:18420"/>
        <note>shared with alpha subunit</note>
    </ligand>
</feature>
<evidence type="ECO:0000256" key="14">
    <source>
        <dbReference type="ARBA" id="ARBA00049255"/>
    </source>
</evidence>
<dbReference type="Pfam" id="PF03483">
    <property type="entry name" value="B3_4"/>
    <property type="match status" value="1"/>
</dbReference>
<dbReference type="OrthoDB" id="9805455at2"/>
<evidence type="ECO:0000259" key="18">
    <source>
        <dbReference type="PROSITE" id="PS51447"/>
    </source>
</evidence>
<keyword evidence="13 15" id="KW-0030">Aminoacyl-tRNA synthetase</keyword>
<dbReference type="SMART" id="SM00896">
    <property type="entry name" value="FDX-ACB"/>
    <property type="match status" value="1"/>
</dbReference>
<evidence type="ECO:0000256" key="8">
    <source>
        <dbReference type="ARBA" id="ARBA00022741"/>
    </source>
</evidence>
<dbReference type="NCBIfam" id="TIGR00472">
    <property type="entry name" value="pheT_bact"/>
    <property type="match status" value="1"/>
</dbReference>
<keyword evidence="8 15" id="KW-0547">Nucleotide-binding</keyword>
<organism evidence="20 21">
    <name type="scientific">Macrococcus brunensis</name>
    <dbReference type="NCBI Taxonomy" id="198483"/>
    <lineage>
        <taxon>Bacteria</taxon>
        <taxon>Bacillati</taxon>
        <taxon>Bacillota</taxon>
        <taxon>Bacilli</taxon>
        <taxon>Bacillales</taxon>
        <taxon>Staphylococcaceae</taxon>
        <taxon>Macrococcus</taxon>
    </lineage>
</organism>
<keyword evidence="5 16" id="KW-0820">tRNA-binding</keyword>
<comment type="catalytic activity">
    <reaction evidence="14 15">
        <text>tRNA(Phe) + L-phenylalanine + ATP = L-phenylalanyl-tRNA(Phe) + AMP + diphosphate + H(+)</text>
        <dbReference type="Rhea" id="RHEA:19413"/>
        <dbReference type="Rhea" id="RHEA-COMP:9668"/>
        <dbReference type="Rhea" id="RHEA-COMP:9699"/>
        <dbReference type="ChEBI" id="CHEBI:15378"/>
        <dbReference type="ChEBI" id="CHEBI:30616"/>
        <dbReference type="ChEBI" id="CHEBI:33019"/>
        <dbReference type="ChEBI" id="CHEBI:58095"/>
        <dbReference type="ChEBI" id="CHEBI:78442"/>
        <dbReference type="ChEBI" id="CHEBI:78531"/>
        <dbReference type="ChEBI" id="CHEBI:456215"/>
        <dbReference type="EC" id="6.1.1.20"/>
    </reaction>
</comment>
<dbReference type="SUPFAM" id="SSF46955">
    <property type="entry name" value="Putative DNA-binding domain"/>
    <property type="match status" value="1"/>
</dbReference>
<dbReference type="SUPFAM" id="SSF50249">
    <property type="entry name" value="Nucleic acid-binding proteins"/>
    <property type="match status" value="1"/>
</dbReference>
<feature type="domain" description="TRNA-binding" evidence="17">
    <location>
        <begin position="39"/>
        <end position="153"/>
    </location>
</feature>
<dbReference type="SUPFAM" id="SSF54991">
    <property type="entry name" value="Anticodon-binding domain of PheRS"/>
    <property type="match status" value="1"/>
</dbReference>
<feature type="binding site" evidence="15">
    <location>
        <position position="459"/>
    </location>
    <ligand>
        <name>Mg(2+)</name>
        <dbReference type="ChEBI" id="CHEBI:18420"/>
        <note>shared with alpha subunit</note>
    </ligand>
</feature>
<keyword evidence="7 15" id="KW-0479">Metal-binding</keyword>
<comment type="caution">
    <text evidence="20">The sequence shown here is derived from an EMBL/GenBank/DDBJ whole genome shotgun (WGS) entry which is preliminary data.</text>
</comment>
<accession>A0A4R6BAL6</accession>
<dbReference type="InterPro" id="IPR005147">
    <property type="entry name" value="tRNA_synthase_B5-dom"/>
</dbReference>
<dbReference type="InterPro" id="IPR012340">
    <property type="entry name" value="NA-bd_OB-fold"/>
</dbReference>
<dbReference type="PROSITE" id="PS51483">
    <property type="entry name" value="B5"/>
    <property type="match status" value="1"/>
</dbReference>